<dbReference type="InterPro" id="IPR027396">
    <property type="entry name" value="DsrEFH-like"/>
</dbReference>
<dbReference type="Gene3D" id="3.40.1260.10">
    <property type="entry name" value="DsrEFH-like"/>
    <property type="match status" value="1"/>
</dbReference>
<dbReference type="RefSeq" id="WP_263720686.1">
    <property type="nucleotide sequence ID" value="NZ_JAOWLA010000004.1"/>
</dbReference>
<evidence type="ECO:0000313" key="1">
    <source>
        <dbReference type="EMBL" id="MCV2864195.1"/>
    </source>
</evidence>
<dbReference type="PANTHER" id="PTHR34655">
    <property type="entry name" value="CONSERVED WITHIN P. AEROPHILUM"/>
    <property type="match status" value="1"/>
</dbReference>
<accession>A0ABT2YZ84</accession>
<sequence>MEDQVKKLAIVVSRGLDDERATVAFTIANTGVASGQQVTLFMVSAAVDVVRKGAADNVRMNPFDPPLKELIDKFQAGGGRILVCPPCAKVRGYGEGDFIEGVQVVGSPALHALILDGAATLSF</sequence>
<dbReference type="SUPFAM" id="SSF75169">
    <property type="entry name" value="DsrEFH-like"/>
    <property type="match status" value="1"/>
</dbReference>
<reference evidence="1 2" key="1">
    <citation type="submission" date="2022-10" db="EMBL/GenBank/DDBJ databases">
        <title>Defluviimonas sp. nov., isolated from ocean surface water.</title>
        <authorList>
            <person name="He W."/>
            <person name="Wang L."/>
            <person name="Zhang D.-F."/>
        </authorList>
    </citation>
    <scope>NUCLEOTIDE SEQUENCE [LARGE SCALE GENOMIC DNA]</scope>
    <source>
        <strain evidence="1 2">WL0075</strain>
    </source>
</reference>
<keyword evidence="2" id="KW-1185">Reference proteome</keyword>
<dbReference type="Pfam" id="PF02635">
    <property type="entry name" value="DsrE"/>
    <property type="match status" value="1"/>
</dbReference>
<protein>
    <submittedName>
        <fullName evidence="1">DsrE family protein</fullName>
    </submittedName>
</protein>
<dbReference type="Proteomes" id="UP001652503">
    <property type="component" value="Unassembled WGS sequence"/>
</dbReference>
<dbReference type="InterPro" id="IPR003787">
    <property type="entry name" value="Sulphur_relay_DsrE/F-like"/>
</dbReference>
<name>A0ABT2YZ84_9RHOB</name>
<evidence type="ECO:0000313" key="2">
    <source>
        <dbReference type="Proteomes" id="UP001652503"/>
    </source>
</evidence>
<organism evidence="1 2">
    <name type="scientific">Albidovulum sediminicola</name>
    <dbReference type="NCBI Taxonomy" id="2984331"/>
    <lineage>
        <taxon>Bacteria</taxon>
        <taxon>Pseudomonadati</taxon>
        <taxon>Pseudomonadota</taxon>
        <taxon>Alphaproteobacteria</taxon>
        <taxon>Rhodobacterales</taxon>
        <taxon>Paracoccaceae</taxon>
        <taxon>Albidovulum</taxon>
    </lineage>
</organism>
<proteinExistence type="predicted"/>
<comment type="caution">
    <text evidence="1">The sequence shown here is derived from an EMBL/GenBank/DDBJ whole genome shotgun (WGS) entry which is preliminary data.</text>
</comment>
<dbReference type="EMBL" id="JAOWLA010000004">
    <property type="protein sequence ID" value="MCV2864195.1"/>
    <property type="molecule type" value="Genomic_DNA"/>
</dbReference>
<dbReference type="PANTHER" id="PTHR34655:SF2">
    <property type="entry name" value="PEROXIREDOXIN FAMILY PROTEIN"/>
    <property type="match status" value="1"/>
</dbReference>
<gene>
    <name evidence="1" type="ORF">OE647_05500</name>
</gene>